<evidence type="ECO:0000313" key="1">
    <source>
        <dbReference type="EMBL" id="KAK5966358.1"/>
    </source>
</evidence>
<comment type="caution">
    <text evidence="1">The sequence shown here is derived from an EMBL/GenBank/DDBJ whole genome shotgun (WGS) entry which is preliminary data.</text>
</comment>
<dbReference type="EMBL" id="WIXE01023576">
    <property type="protein sequence ID" value="KAK5966358.1"/>
    <property type="molecule type" value="Genomic_DNA"/>
</dbReference>
<sequence>MVQDALNQVSHGRTSVTIAHRLSTVKDVDRIYYIENGAVVEYGTHEELINADGKYAVLVKAQQLDKTN</sequence>
<organism evidence="1 2">
    <name type="scientific">Trichostrongylus colubriformis</name>
    <name type="common">Black scour worm</name>
    <dbReference type="NCBI Taxonomy" id="6319"/>
    <lineage>
        <taxon>Eukaryota</taxon>
        <taxon>Metazoa</taxon>
        <taxon>Ecdysozoa</taxon>
        <taxon>Nematoda</taxon>
        <taxon>Chromadorea</taxon>
        <taxon>Rhabditida</taxon>
        <taxon>Rhabditina</taxon>
        <taxon>Rhabditomorpha</taxon>
        <taxon>Strongyloidea</taxon>
        <taxon>Trichostrongylidae</taxon>
        <taxon>Trichostrongylus</taxon>
    </lineage>
</organism>
<dbReference type="GO" id="GO:0015421">
    <property type="term" value="F:ABC-type oligopeptide transporter activity"/>
    <property type="evidence" value="ECO:0007669"/>
    <property type="project" value="TreeGrafter"/>
</dbReference>
<dbReference type="GO" id="GO:0090374">
    <property type="term" value="P:oligopeptide export from mitochondrion"/>
    <property type="evidence" value="ECO:0007669"/>
    <property type="project" value="TreeGrafter"/>
</dbReference>
<dbReference type="InterPro" id="IPR027417">
    <property type="entry name" value="P-loop_NTPase"/>
</dbReference>
<protein>
    <submittedName>
        <fullName evidence="1">ABC transporter</fullName>
    </submittedName>
</protein>
<proteinExistence type="predicted"/>
<dbReference type="GO" id="GO:0005743">
    <property type="term" value="C:mitochondrial inner membrane"/>
    <property type="evidence" value="ECO:0007669"/>
    <property type="project" value="TreeGrafter"/>
</dbReference>
<reference evidence="1 2" key="1">
    <citation type="submission" date="2019-10" db="EMBL/GenBank/DDBJ databases">
        <title>Assembly and Annotation for the nematode Trichostrongylus colubriformis.</title>
        <authorList>
            <person name="Martin J."/>
        </authorList>
    </citation>
    <scope>NUCLEOTIDE SEQUENCE [LARGE SCALE GENOMIC DNA]</scope>
    <source>
        <strain evidence="1">G859</strain>
        <tissue evidence="1">Whole worm</tissue>
    </source>
</reference>
<gene>
    <name evidence="1" type="ORF">GCK32_018997</name>
</gene>
<dbReference type="InterPro" id="IPR039421">
    <property type="entry name" value="Type_1_exporter"/>
</dbReference>
<name>A0AAN8F7A7_TRICO</name>
<dbReference type="PANTHER" id="PTHR43394:SF1">
    <property type="entry name" value="ATP-BINDING CASSETTE SUB-FAMILY B MEMBER 10, MITOCHONDRIAL"/>
    <property type="match status" value="1"/>
</dbReference>
<evidence type="ECO:0000313" key="2">
    <source>
        <dbReference type="Proteomes" id="UP001331761"/>
    </source>
</evidence>
<dbReference type="Proteomes" id="UP001331761">
    <property type="component" value="Unassembled WGS sequence"/>
</dbReference>
<dbReference type="SUPFAM" id="SSF52540">
    <property type="entry name" value="P-loop containing nucleoside triphosphate hydrolases"/>
    <property type="match status" value="1"/>
</dbReference>
<keyword evidence="2" id="KW-1185">Reference proteome</keyword>
<dbReference type="AlphaFoldDB" id="A0AAN8F7A7"/>
<dbReference type="PANTHER" id="PTHR43394">
    <property type="entry name" value="ATP-DEPENDENT PERMEASE MDL1, MITOCHONDRIAL"/>
    <property type="match status" value="1"/>
</dbReference>
<dbReference type="Gene3D" id="3.40.50.300">
    <property type="entry name" value="P-loop containing nucleotide triphosphate hydrolases"/>
    <property type="match status" value="1"/>
</dbReference>
<accession>A0AAN8F7A7</accession>